<evidence type="ECO:0000313" key="3">
    <source>
        <dbReference type="EMBL" id="CAK0887832.1"/>
    </source>
</evidence>
<dbReference type="PANTHER" id="PTHR48462:SF1">
    <property type="entry name" value="PROTEIN, PUTATIVE-RELATED"/>
    <property type="match status" value="1"/>
</dbReference>
<feature type="compositionally biased region" description="Pro residues" evidence="2">
    <location>
        <begin position="816"/>
        <end position="837"/>
    </location>
</feature>
<feature type="region of interest" description="Disordered" evidence="2">
    <location>
        <begin position="1639"/>
        <end position="1704"/>
    </location>
</feature>
<feature type="non-terminal residue" evidence="3">
    <location>
        <position position="1"/>
    </location>
</feature>
<proteinExistence type="predicted"/>
<feature type="region of interest" description="Disordered" evidence="2">
    <location>
        <begin position="791"/>
        <end position="837"/>
    </location>
</feature>
<keyword evidence="1" id="KW-0175">Coiled coil</keyword>
<keyword evidence="4" id="KW-1185">Reference proteome</keyword>
<organism evidence="3 4">
    <name type="scientific">Prorocentrum cordatum</name>
    <dbReference type="NCBI Taxonomy" id="2364126"/>
    <lineage>
        <taxon>Eukaryota</taxon>
        <taxon>Sar</taxon>
        <taxon>Alveolata</taxon>
        <taxon>Dinophyceae</taxon>
        <taxon>Prorocentrales</taxon>
        <taxon>Prorocentraceae</taxon>
        <taxon>Prorocentrum</taxon>
    </lineage>
</organism>
<protein>
    <submittedName>
        <fullName evidence="3">Uncharacterized protein</fullName>
    </submittedName>
</protein>
<feature type="compositionally biased region" description="Low complexity" evidence="2">
    <location>
        <begin position="1648"/>
        <end position="1659"/>
    </location>
</feature>
<gene>
    <name evidence="3" type="ORF">PCOR1329_LOCUS68782</name>
</gene>
<feature type="compositionally biased region" description="Basic residues" evidence="2">
    <location>
        <begin position="1680"/>
        <end position="1693"/>
    </location>
</feature>
<name>A0ABN9WRS9_9DINO</name>
<comment type="caution">
    <text evidence="3">The sequence shown here is derived from an EMBL/GenBank/DDBJ whole genome shotgun (WGS) entry which is preliminary data.</text>
</comment>
<sequence>PGQRPEMEVDALRRGVRRLDFDEAMPAVPPHPPPTRWHCPVAGCPCADPARHQGWANAQGLHRHLDAHVSGQLAGQVDPEWFRRHGRARCRVCGLSVGANRGVHPACRPADRAALRMAAAPQPVHAAAGRGVGEGRPSLASVHAASVPTLRYVPKRAPAAWSRALTRCLAGVVAHNSVAAVTDLQMLAKTFLSVPPRTGRDHESALAAFTLERLARWEAGERQAPAEPLGHLDSLLAAPELAPNAVLKALRAFPKGGFRLLGAPIGDQVFTEAFTERRATKVGPTLAALETLHPQVALLLLRHCASFGKLVYCARTAPPELQAGAFRSFDAAQRAALGGLLAADLTDAQWHQASRGLAHAGLGLRRLEARAAGAYLASLGATRRLCSELDPAHSWAPEDAGTRAGAALSAHNAQLPQSAGLRPGALETAKQKDLSAALDDCWHRHFLENLGAADRADIQSELLPGAPGFLEVAPNEKLGLLFEPEEFLTELRRRILLPVYDADHFCPCCDEPCDRHERHAGLCAGAGGRVCRRNASRNLVGRFAAAAGCNPELERPGLLPPRPGDDRAIGRRPADVYIPSWHLISCACQFNSDEGALKLLERQLDRCGPEHLCPKCLTCPSWPAPTPCPPHWPTGLGGFVAGVASTALLGHCVRRCGGRAGASARAARVPSQGSALELGGAPQALPAAGAAPQALARRGSAMATLPPEAFAFVQYDDPADNRPWHERLIMGWISGAEHVVMTPDGGVFIEQLDSANRDLSGVRLCRFAAQPAGADLAALLAEGASHARVERRARGLAQPRGAGAAGGPGGAAPVAAPAPLPAAPPPAAPGAPPPPPPAPRLAPVGGCWVFAVPGATHAVGQEFMYPAGALDFGGRAFVTVGGDIATGSFVAADVDLDVWAAERQLFLTRGDARMEIRLKGPPSMGDTVSALQVRSPGGFMASRERWLVESRVPARPILPALAAPALGSAGRRPVSLRGALDSGAAHAPSHFQELLAEPEVPEGRQLYCACADIQCAFYQRGDVGDLCQYFCLPKVSRAEALRAGIPVKYPNDSSDFVDPAMQETRDRIVAQFEAEVFAVHDISEASSEGVFLGADVGGLGLSTRRSLKKLLVVRKALFWLASGPYVSGRQLELILGHYVAACLFCRPGFAVMRAVYEFARSTYDKPRVLWKSCRYECWVMAVLCIHLQSPLSLPWASEVVATDASTSGMGVTEASVPRDVFAQAGRPAAVEPLRRPAAAAGKGALRPRLQAALAAFVEFVGQPAETLDELEVQVPSVLDMFMHAGCAKGDADYLVASAEDALPMATGSAISGLLSLGERDTAPQVLATCSAFIRPGALRKVLVRDLLQPTRAGGAMATWSLLLAPTSARPLAPFAEGANPPRFLTKTGTSDEAVPLDNPLWLGPLLALRDHGRQGHELLFTTTGIEMAVLFRRVTEAQGLQDVCLCQLRRGGASEDAPSARRALAEVKTRRHWSQGSSVKRYAKLGMVQQLLSALSPAARAHGEVQWTRLQADPFGKVKQMIKELITRLMEEASDEAEHKSWCDTELSTNEQTRKEKTAQVEALHAEKDQLESSIAKLASEVAKLTEEIAELDAAMAEATELRTAEKAKNEETIDEAQQAQKAVAKALVILKEFYAKAPPWGRKPSSRGDGARAAGAPRQIGAPPQPGHPRDVQEFLPGHGRRGGRRGGHARGHRDGFRPPGGG</sequence>
<evidence type="ECO:0000256" key="2">
    <source>
        <dbReference type="SAM" id="MobiDB-lite"/>
    </source>
</evidence>
<dbReference type="EMBL" id="CAUYUJ010018992">
    <property type="protein sequence ID" value="CAK0887832.1"/>
    <property type="molecule type" value="Genomic_DNA"/>
</dbReference>
<accession>A0ABN9WRS9</accession>
<feature type="coiled-coil region" evidence="1">
    <location>
        <begin position="1554"/>
        <end position="1623"/>
    </location>
</feature>
<evidence type="ECO:0000256" key="1">
    <source>
        <dbReference type="SAM" id="Coils"/>
    </source>
</evidence>
<feature type="non-terminal residue" evidence="3">
    <location>
        <position position="1704"/>
    </location>
</feature>
<reference evidence="3" key="1">
    <citation type="submission" date="2023-10" db="EMBL/GenBank/DDBJ databases">
        <authorList>
            <person name="Chen Y."/>
            <person name="Shah S."/>
            <person name="Dougan E. K."/>
            <person name="Thang M."/>
            <person name="Chan C."/>
        </authorList>
    </citation>
    <scope>NUCLEOTIDE SEQUENCE [LARGE SCALE GENOMIC DNA]</scope>
</reference>
<dbReference type="Proteomes" id="UP001189429">
    <property type="component" value="Unassembled WGS sequence"/>
</dbReference>
<dbReference type="PANTHER" id="PTHR48462">
    <property type="entry name" value="PROTEIN, PUTATIVE-RELATED"/>
    <property type="match status" value="1"/>
</dbReference>
<evidence type="ECO:0000313" key="4">
    <source>
        <dbReference type="Proteomes" id="UP001189429"/>
    </source>
</evidence>